<proteinExistence type="inferred from homology"/>
<gene>
    <name evidence="5" type="ORF">H8744_15815</name>
</gene>
<evidence type="ECO:0000313" key="6">
    <source>
        <dbReference type="Proteomes" id="UP000651085"/>
    </source>
</evidence>
<keyword evidence="3" id="KW-0808">Transferase</keyword>
<dbReference type="InterPro" id="IPR029044">
    <property type="entry name" value="Nucleotide-diphossugar_trans"/>
</dbReference>
<reference evidence="5" key="1">
    <citation type="submission" date="2020-08" db="EMBL/GenBank/DDBJ databases">
        <title>Genome public.</title>
        <authorList>
            <person name="Liu C."/>
            <person name="Sun Q."/>
        </authorList>
    </citation>
    <scope>NUCLEOTIDE SEQUENCE</scope>
    <source>
        <strain evidence="5">N12</strain>
    </source>
</reference>
<dbReference type="PANTHER" id="PTHR43179:SF12">
    <property type="entry name" value="GALACTOFURANOSYLTRANSFERASE GLFT2"/>
    <property type="match status" value="1"/>
</dbReference>
<dbReference type="AlphaFoldDB" id="A0A926F8A2"/>
<dbReference type="CDD" id="cd04186">
    <property type="entry name" value="GT_2_like_c"/>
    <property type="match status" value="1"/>
</dbReference>
<dbReference type="Proteomes" id="UP000651085">
    <property type="component" value="Unassembled WGS sequence"/>
</dbReference>
<evidence type="ECO:0000259" key="4">
    <source>
        <dbReference type="Pfam" id="PF00535"/>
    </source>
</evidence>
<keyword evidence="2" id="KW-0328">Glycosyltransferase</keyword>
<evidence type="ECO:0000313" key="5">
    <source>
        <dbReference type="EMBL" id="MBC8594677.1"/>
    </source>
</evidence>
<dbReference type="PANTHER" id="PTHR43179">
    <property type="entry name" value="RHAMNOSYLTRANSFERASE WBBL"/>
    <property type="match status" value="1"/>
</dbReference>
<name>A0A926F8A2_9BACT</name>
<dbReference type="SUPFAM" id="SSF53448">
    <property type="entry name" value="Nucleotide-diphospho-sugar transferases"/>
    <property type="match status" value="1"/>
</dbReference>
<comment type="similarity">
    <text evidence="1">Belongs to the glycosyltransferase 2 family.</text>
</comment>
<dbReference type="Gene3D" id="3.90.550.10">
    <property type="entry name" value="Spore Coat Polysaccharide Biosynthesis Protein SpsA, Chain A"/>
    <property type="match status" value="1"/>
</dbReference>
<dbReference type="GO" id="GO:0016757">
    <property type="term" value="F:glycosyltransferase activity"/>
    <property type="evidence" value="ECO:0007669"/>
    <property type="project" value="UniProtKB-KW"/>
</dbReference>
<dbReference type="RefSeq" id="WP_262435768.1">
    <property type="nucleotide sequence ID" value="NZ_JACRTF010000001.1"/>
</dbReference>
<dbReference type="Pfam" id="PF00535">
    <property type="entry name" value="Glycos_transf_2"/>
    <property type="match status" value="1"/>
</dbReference>
<comment type="caution">
    <text evidence="5">The sequence shown here is derived from an EMBL/GenBank/DDBJ whole genome shotgun (WGS) entry which is preliminary data.</text>
</comment>
<organism evidence="5 6">
    <name type="scientific">Jilunia laotingensis</name>
    <dbReference type="NCBI Taxonomy" id="2763675"/>
    <lineage>
        <taxon>Bacteria</taxon>
        <taxon>Pseudomonadati</taxon>
        <taxon>Bacteroidota</taxon>
        <taxon>Bacteroidia</taxon>
        <taxon>Bacteroidales</taxon>
        <taxon>Bacteroidaceae</taxon>
        <taxon>Jilunia</taxon>
    </lineage>
</organism>
<dbReference type="InterPro" id="IPR001173">
    <property type="entry name" value="Glyco_trans_2-like"/>
</dbReference>
<evidence type="ECO:0000256" key="1">
    <source>
        <dbReference type="ARBA" id="ARBA00006739"/>
    </source>
</evidence>
<sequence length="299" mass="33887">MNKTPVISFITICYNGFKDTCELIDSLQATIHSVDYEIIVVDNASRQNEAEKIEKRYPSVLTIRSLTNRGFSGGNNLGINIAKGKYLFLINNDTYMEADGLPSLIERLESHPAIGAVSPLIRFAASPQHIQFAGFTPLSGITLRNRSIGYNCTDDKTFHTAHPSPYLHGAAMLVKREVIARIGLMPEIYFLYYEELDWCTAMTHAGYELWYEPSCTVFHKESQSTGQLSTLRTYYLTRNRLLYAWRNLTGIQRMLSIGYQITLAAGKSSFTYLLQRQPKLSAAVWRGVFAFFNLPHKTK</sequence>
<protein>
    <submittedName>
        <fullName evidence="5">Glycosyltransferase family 2 protein</fullName>
    </submittedName>
</protein>
<feature type="domain" description="Glycosyltransferase 2-like" evidence="4">
    <location>
        <begin position="8"/>
        <end position="178"/>
    </location>
</feature>
<accession>A0A926F8A2</accession>
<keyword evidence="6" id="KW-1185">Reference proteome</keyword>
<evidence type="ECO:0000256" key="3">
    <source>
        <dbReference type="ARBA" id="ARBA00022679"/>
    </source>
</evidence>
<dbReference type="EMBL" id="JACRTF010000001">
    <property type="protein sequence ID" value="MBC8594677.1"/>
    <property type="molecule type" value="Genomic_DNA"/>
</dbReference>
<evidence type="ECO:0000256" key="2">
    <source>
        <dbReference type="ARBA" id="ARBA00022676"/>
    </source>
</evidence>